<dbReference type="EMBL" id="BRPK01000013">
    <property type="protein sequence ID" value="GLB43232.1"/>
    <property type="molecule type" value="Genomic_DNA"/>
</dbReference>
<evidence type="ECO:0000313" key="3">
    <source>
        <dbReference type="Proteomes" id="UP001063166"/>
    </source>
</evidence>
<feature type="compositionally biased region" description="Low complexity" evidence="1">
    <location>
        <begin position="504"/>
        <end position="516"/>
    </location>
</feature>
<feature type="compositionally biased region" description="Basic residues" evidence="1">
    <location>
        <begin position="237"/>
        <end position="253"/>
    </location>
</feature>
<gene>
    <name evidence="2" type="ORF">LshimejAT787_1301330</name>
</gene>
<feature type="region of interest" description="Disordered" evidence="1">
    <location>
        <begin position="666"/>
        <end position="701"/>
    </location>
</feature>
<sequence length="701" mass="76492">MSFPFTFSLSVPGLFNPFSRARSADHNTLTDSSSPGQRPGNPAPPQKQPQKKLPITRRRPSPVPSPSPGPISRKRGWEPTFAAEPSRSSTPTIASGYLDTPAKYKDMAASRNASADEFHEVEMFAEELPPPTKRRRGLAGSIVSTALSAALIGTAVGLTVYRLWRDRGKESSRLEEAHHHHHPPPPPYQQGAWTPPAHSTPALLPAPPPLQVTPATPSRSRRTARHTVAASSAGRRTQAHRRTPTHTRIRHHASASSLPQLFPPLQPEFDFAHSQAQAQGEPDEVEDKMDWIGDKLSMLIEEGKRALGREVVVMSDAKEDEVDDGSGAWEEEEEDEAAGEGTRPRPRPVSRSGSMRRAHRPRSLAPPTPAGASFHSPPASSSSSSPRTPGFSFPASASAPHVGTLATPRRAGSADLGLGMGSAGTSVKEDERAWESPEIRESMERARARSPGMRHAAFSWEDYRRDTARQESTRKPTSDAIADLHTPHAPHRAYIASTAVTTTATTTTTDTRTSTRPLDNPSTPTTHHTYPTHTTPHHAIPYRTTDCQPSPTPHRFHAQHTHTHPVPRIASPSRLLTISPTYHLACPAYRLPLTGRLLTRPAPTAHRSPPTSVAACVRLTCMHAAHHSALTCSHLACHTYVYTYPHTHTCCPSPCLTLPLDLDLGLTPTAPPPPSRPRPRPREPRYRSTEPEPESVHLIVE</sequence>
<proteinExistence type="predicted"/>
<feature type="region of interest" description="Disordered" evidence="1">
    <location>
        <begin position="316"/>
        <end position="483"/>
    </location>
</feature>
<accession>A0A9P3PXU6</accession>
<keyword evidence="3" id="KW-1185">Reference proteome</keyword>
<feature type="compositionally biased region" description="Low complexity" evidence="1">
    <location>
        <begin position="523"/>
        <end position="538"/>
    </location>
</feature>
<feature type="compositionally biased region" description="Basic and acidic residues" evidence="1">
    <location>
        <begin position="680"/>
        <end position="690"/>
    </location>
</feature>
<feature type="region of interest" description="Disordered" evidence="1">
    <location>
        <begin position="13"/>
        <end position="94"/>
    </location>
</feature>
<feature type="compositionally biased region" description="Basic and acidic residues" evidence="1">
    <location>
        <begin position="461"/>
        <end position="477"/>
    </location>
</feature>
<organism evidence="2 3">
    <name type="scientific">Lyophyllum shimeji</name>
    <name type="common">Hon-shimeji</name>
    <name type="synonym">Tricholoma shimeji</name>
    <dbReference type="NCBI Taxonomy" id="47721"/>
    <lineage>
        <taxon>Eukaryota</taxon>
        <taxon>Fungi</taxon>
        <taxon>Dikarya</taxon>
        <taxon>Basidiomycota</taxon>
        <taxon>Agaricomycotina</taxon>
        <taxon>Agaricomycetes</taxon>
        <taxon>Agaricomycetidae</taxon>
        <taxon>Agaricales</taxon>
        <taxon>Tricholomatineae</taxon>
        <taxon>Lyophyllaceae</taxon>
        <taxon>Lyophyllum</taxon>
    </lineage>
</organism>
<feature type="region of interest" description="Disordered" evidence="1">
    <location>
        <begin position="548"/>
        <end position="567"/>
    </location>
</feature>
<dbReference type="AlphaFoldDB" id="A0A9P3PXU6"/>
<feature type="region of interest" description="Disordered" evidence="1">
    <location>
        <begin position="504"/>
        <end position="539"/>
    </location>
</feature>
<comment type="caution">
    <text evidence="2">The sequence shown here is derived from an EMBL/GenBank/DDBJ whole genome shotgun (WGS) entry which is preliminary data.</text>
</comment>
<feature type="compositionally biased region" description="Low complexity" evidence="1">
    <location>
        <begin position="370"/>
        <end position="394"/>
    </location>
</feature>
<feature type="region of interest" description="Disordered" evidence="1">
    <location>
        <begin position="172"/>
        <end position="266"/>
    </location>
</feature>
<reference evidence="2" key="1">
    <citation type="submission" date="2022-07" db="EMBL/GenBank/DDBJ databases">
        <title>The genome of Lyophyllum shimeji provides insight into the initial evolution of ectomycorrhizal fungal genome.</title>
        <authorList>
            <person name="Kobayashi Y."/>
            <person name="Shibata T."/>
            <person name="Hirakawa H."/>
            <person name="Shigenobu S."/>
            <person name="Nishiyama T."/>
            <person name="Yamada A."/>
            <person name="Hasebe M."/>
            <person name="Kawaguchi M."/>
        </authorList>
    </citation>
    <scope>NUCLEOTIDE SEQUENCE</scope>
    <source>
        <strain evidence="2">AT787</strain>
    </source>
</reference>
<feature type="compositionally biased region" description="Acidic residues" evidence="1">
    <location>
        <begin position="318"/>
        <end position="338"/>
    </location>
</feature>
<feature type="compositionally biased region" description="Polar residues" evidence="1">
    <location>
        <begin position="26"/>
        <end position="36"/>
    </location>
</feature>
<protein>
    <submittedName>
        <fullName evidence="2">Uncharacterized protein</fullName>
    </submittedName>
</protein>
<feature type="compositionally biased region" description="Basic residues" evidence="1">
    <location>
        <begin position="344"/>
        <end position="362"/>
    </location>
</feature>
<evidence type="ECO:0000313" key="2">
    <source>
        <dbReference type="EMBL" id="GLB43232.1"/>
    </source>
</evidence>
<feature type="compositionally biased region" description="Low complexity" evidence="1">
    <location>
        <begin position="194"/>
        <end position="203"/>
    </location>
</feature>
<dbReference type="Proteomes" id="UP001063166">
    <property type="component" value="Unassembled WGS sequence"/>
</dbReference>
<feature type="compositionally biased region" description="Basic residues" evidence="1">
    <location>
        <begin position="554"/>
        <end position="565"/>
    </location>
</feature>
<name>A0A9P3PXU6_LYOSH</name>
<dbReference type="OrthoDB" id="2507743at2759"/>
<feature type="compositionally biased region" description="Basic and acidic residues" evidence="1">
    <location>
        <begin position="427"/>
        <end position="447"/>
    </location>
</feature>
<evidence type="ECO:0000256" key="1">
    <source>
        <dbReference type="SAM" id="MobiDB-lite"/>
    </source>
</evidence>